<dbReference type="OrthoDB" id="4664297at2759"/>
<dbReference type="InterPro" id="IPR051924">
    <property type="entry name" value="GST_Kappa/NadH"/>
</dbReference>
<evidence type="ECO:0008006" key="3">
    <source>
        <dbReference type="Google" id="ProtNLM"/>
    </source>
</evidence>
<name>A0A1B7NLN5_9EURO</name>
<dbReference type="EMBL" id="LGUA01002430">
    <property type="protein sequence ID" value="OAX77500.1"/>
    <property type="molecule type" value="Genomic_DNA"/>
</dbReference>
<dbReference type="AlphaFoldDB" id="A0A1B7NLN5"/>
<dbReference type="SUPFAM" id="SSF52833">
    <property type="entry name" value="Thioredoxin-like"/>
    <property type="match status" value="1"/>
</dbReference>
<dbReference type="GO" id="GO:0005739">
    <property type="term" value="C:mitochondrion"/>
    <property type="evidence" value="ECO:0007669"/>
    <property type="project" value="TreeGrafter"/>
</dbReference>
<evidence type="ECO:0000313" key="1">
    <source>
        <dbReference type="EMBL" id="OAX77500.1"/>
    </source>
</evidence>
<accession>A0A1B7NLN5</accession>
<dbReference type="GO" id="GO:0006749">
    <property type="term" value="P:glutathione metabolic process"/>
    <property type="evidence" value="ECO:0007669"/>
    <property type="project" value="TreeGrafter"/>
</dbReference>
<organism evidence="1 2">
    <name type="scientific">Emergomyces africanus</name>
    <dbReference type="NCBI Taxonomy" id="1955775"/>
    <lineage>
        <taxon>Eukaryota</taxon>
        <taxon>Fungi</taxon>
        <taxon>Dikarya</taxon>
        <taxon>Ascomycota</taxon>
        <taxon>Pezizomycotina</taxon>
        <taxon>Eurotiomycetes</taxon>
        <taxon>Eurotiomycetidae</taxon>
        <taxon>Onygenales</taxon>
        <taxon>Ajellomycetaceae</taxon>
        <taxon>Emergomyces</taxon>
    </lineage>
</organism>
<evidence type="ECO:0000313" key="2">
    <source>
        <dbReference type="Proteomes" id="UP000091918"/>
    </source>
</evidence>
<sequence length="67" mass="7320">ASTQSTKDHLNANSDKAVEIGAFGLPWFECTNSRGETECFWGVDHIAQVAAFLNLDTTIDKGFKALM</sequence>
<comment type="caution">
    <text evidence="1">The sequence shown here is derived from an EMBL/GenBank/DDBJ whole genome shotgun (WGS) entry which is preliminary data.</text>
</comment>
<dbReference type="GO" id="GO:0004364">
    <property type="term" value="F:glutathione transferase activity"/>
    <property type="evidence" value="ECO:0007669"/>
    <property type="project" value="TreeGrafter"/>
</dbReference>
<keyword evidence="2" id="KW-1185">Reference proteome</keyword>
<gene>
    <name evidence="1" type="ORF">ACJ72_08201</name>
</gene>
<dbReference type="InterPro" id="IPR036249">
    <property type="entry name" value="Thioredoxin-like_sf"/>
</dbReference>
<dbReference type="Proteomes" id="UP000091918">
    <property type="component" value="Unassembled WGS sequence"/>
</dbReference>
<dbReference type="GO" id="GO:0004602">
    <property type="term" value="F:glutathione peroxidase activity"/>
    <property type="evidence" value="ECO:0007669"/>
    <property type="project" value="TreeGrafter"/>
</dbReference>
<protein>
    <recommendedName>
        <fullName evidence="3">DSBA-like thioredoxin domain-containing protein</fullName>
    </recommendedName>
</protein>
<dbReference type="PANTHER" id="PTHR42943">
    <property type="entry name" value="GLUTATHIONE S-TRANSFERASE KAPPA"/>
    <property type="match status" value="1"/>
</dbReference>
<dbReference type="Gene3D" id="3.40.30.10">
    <property type="entry name" value="Glutaredoxin"/>
    <property type="match status" value="1"/>
</dbReference>
<feature type="non-terminal residue" evidence="1">
    <location>
        <position position="1"/>
    </location>
</feature>
<dbReference type="PANTHER" id="PTHR42943:SF2">
    <property type="entry name" value="GLUTATHIONE S-TRANSFERASE KAPPA 1"/>
    <property type="match status" value="1"/>
</dbReference>
<proteinExistence type="predicted"/>
<dbReference type="GO" id="GO:0005777">
    <property type="term" value="C:peroxisome"/>
    <property type="evidence" value="ECO:0007669"/>
    <property type="project" value="TreeGrafter"/>
</dbReference>
<dbReference type="STRING" id="1658172.A0A1B7NLN5"/>
<reference evidence="1 2" key="1">
    <citation type="submission" date="2015-07" db="EMBL/GenBank/DDBJ databases">
        <title>Emmonsia species relationships and genome sequence.</title>
        <authorList>
            <person name="Cuomo C.A."/>
            <person name="Schwartz I.S."/>
            <person name="Kenyon C."/>
            <person name="de Hoog G.S."/>
            <person name="Govender N.P."/>
            <person name="Botha A."/>
            <person name="Moreno L."/>
            <person name="de Vries M."/>
            <person name="Munoz J.F."/>
            <person name="Stielow J.B."/>
        </authorList>
    </citation>
    <scope>NUCLEOTIDE SEQUENCE [LARGE SCALE GENOMIC DNA]</scope>
    <source>
        <strain evidence="1 2">CBS 136260</strain>
    </source>
</reference>